<dbReference type="EnsemblMetazoa" id="XM_028277972.2">
    <property type="protein sequence ID" value="XP_028133773.1"/>
    <property type="gene ID" value="LOC114328972"/>
</dbReference>
<dbReference type="RefSeq" id="XP_028133775.1">
    <property type="nucleotide sequence ID" value="XM_028277974.1"/>
</dbReference>
<keyword evidence="2 7" id="KW-0812">Transmembrane</keyword>
<evidence type="ECO:0000256" key="2">
    <source>
        <dbReference type="ARBA" id="ARBA00022692"/>
    </source>
</evidence>
<comment type="similarity">
    <text evidence="1">Belongs to the TMEM53 family.</text>
</comment>
<dbReference type="OrthoDB" id="77878at2759"/>
<evidence type="ECO:0000313" key="14">
    <source>
        <dbReference type="RefSeq" id="XP_028133777.1"/>
    </source>
</evidence>
<evidence type="ECO:0000256" key="6">
    <source>
        <dbReference type="ARBA" id="ARBA00034303"/>
    </source>
</evidence>
<evidence type="ECO:0000256" key="7">
    <source>
        <dbReference type="SAM" id="Phobius"/>
    </source>
</evidence>
<keyword evidence="4 7" id="KW-0472">Membrane</keyword>
<dbReference type="RefSeq" id="XP_028133777.1">
    <property type="nucleotide sequence ID" value="XM_028277976.1"/>
</dbReference>
<evidence type="ECO:0000313" key="9">
    <source>
        <dbReference type="Proteomes" id="UP001652700"/>
    </source>
</evidence>
<comment type="subcellular location">
    <subcellularLocation>
        <location evidence="6">Nucleus outer membrane</location>
        <topology evidence="6">Single-pass membrane protein</topology>
    </subcellularLocation>
</comment>
<keyword evidence="5" id="KW-0539">Nucleus</keyword>
<reference evidence="8" key="2">
    <citation type="submission" date="2025-05" db="UniProtKB">
        <authorList>
            <consortium name="EnsemblMetazoa"/>
        </authorList>
    </citation>
    <scope>IDENTIFICATION</scope>
</reference>
<gene>
    <name evidence="10 11 12 13 14" type="primary">LOC114328972</name>
</gene>
<evidence type="ECO:0000313" key="13">
    <source>
        <dbReference type="RefSeq" id="XP_028133776.1"/>
    </source>
</evidence>
<dbReference type="EnsemblMetazoa" id="XM_028277973.2">
    <property type="protein sequence ID" value="XP_028133774.1"/>
    <property type="gene ID" value="LOC114328972"/>
</dbReference>
<sequence length="280" mass="32939">MADLDNLEYYIKFPNPNFNYNQNGDHDFVFIVNEEKIPVILLFGWAGCQDKYLAKYSQIYEEKGLITLRYTAPIKCLFLRRYQMISIGEKLVKLLFDLNFDNHPIIIHCFSNGGAFLYQNFSLALEKCPKQLPIKGVIFDSAPGRRRILSLFRAISAIIGGNKIYNFSVSFIMTMFLSMIWLYEVISNTIYPRPSFQSNPLENLKNEKHRWPQCFIYSKKDDLIYYKDIEYFSNYRKNMGIDITSVCYEKSLHVKHLAENRDSYLKTVYNFINKCLNGNN</sequence>
<evidence type="ECO:0000256" key="1">
    <source>
        <dbReference type="ARBA" id="ARBA00007387"/>
    </source>
</evidence>
<proteinExistence type="inferred from homology"/>
<dbReference type="AlphaFoldDB" id="A0A6P7FCQ9"/>
<evidence type="ECO:0000313" key="8">
    <source>
        <dbReference type="EnsemblMetazoa" id="XP_028133773.1"/>
    </source>
</evidence>
<evidence type="ECO:0000313" key="12">
    <source>
        <dbReference type="RefSeq" id="XP_028133775.1"/>
    </source>
</evidence>
<dbReference type="RefSeq" id="XP_028133774.1">
    <property type="nucleotide sequence ID" value="XM_028277973.1"/>
</dbReference>
<keyword evidence="9" id="KW-1185">Reference proteome</keyword>
<dbReference type="KEGG" id="dvv:114328972"/>
<name>A0A6P7FCQ9_DIAVI</name>
<dbReference type="PANTHER" id="PTHR12265">
    <property type="entry name" value="TRANSMEMBRANE PROTEIN 53"/>
    <property type="match status" value="1"/>
</dbReference>
<evidence type="ECO:0000256" key="5">
    <source>
        <dbReference type="ARBA" id="ARBA00023242"/>
    </source>
</evidence>
<evidence type="ECO:0000256" key="3">
    <source>
        <dbReference type="ARBA" id="ARBA00022989"/>
    </source>
</evidence>
<protein>
    <submittedName>
        <fullName evidence="10 11">Transmembrane protein 53-A</fullName>
    </submittedName>
</protein>
<dbReference type="RefSeq" id="XP_028133776.1">
    <property type="nucleotide sequence ID" value="XM_028277975.1"/>
</dbReference>
<feature type="transmembrane region" description="Helical" evidence="7">
    <location>
        <begin position="164"/>
        <end position="183"/>
    </location>
</feature>
<evidence type="ECO:0000256" key="4">
    <source>
        <dbReference type="ARBA" id="ARBA00023136"/>
    </source>
</evidence>
<evidence type="ECO:0000313" key="11">
    <source>
        <dbReference type="RefSeq" id="XP_028133774.1"/>
    </source>
</evidence>
<reference evidence="10 11" key="1">
    <citation type="submission" date="2025-04" db="UniProtKB">
        <authorList>
            <consortium name="RefSeq"/>
        </authorList>
    </citation>
    <scope>IDENTIFICATION</scope>
    <source>
        <tissue evidence="10 11">Whole insect</tissue>
    </source>
</reference>
<dbReference type="RefSeq" id="XP_028133773.1">
    <property type="nucleotide sequence ID" value="XM_028277972.1"/>
</dbReference>
<dbReference type="Proteomes" id="UP001652700">
    <property type="component" value="Unplaced"/>
</dbReference>
<accession>A0A6P7FCQ9</accession>
<dbReference type="InterPro" id="IPR008547">
    <property type="entry name" value="DUF829_TMEM53"/>
</dbReference>
<keyword evidence="3 7" id="KW-1133">Transmembrane helix</keyword>
<dbReference type="GeneID" id="114328972"/>
<dbReference type="PANTHER" id="PTHR12265:SF30">
    <property type="entry name" value="TRANSMEMBRANE PROTEIN 53"/>
    <property type="match status" value="1"/>
</dbReference>
<organism evidence="11">
    <name type="scientific">Diabrotica virgifera virgifera</name>
    <name type="common">western corn rootworm</name>
    <dbReference type="NCBI Taxonomy" id="50390"/>
    <lineage>
        <taxon>Eukaryota</taxon>
        <taxon>Metazoa</taxon>
        <taxon>Ecdysozoa</taxon>
        <taxon>Arthropoda</taxon>
        <taxon>Hexapoda</taxon>
        <taxon>Insecta</taxon>
        <taxon>Pterygota</taxon>
        <taxon>Neoptera</taxon>
        <taxon>Endopterygota</taxon>
        <taxon>Coleoptera</taxon>
        <taxon>Polyphaga</taxon>
        <taxon>Cucujiformia</taxon>
        <taxon>Chrysomeloidea</taxon>
        <taxon>Chrysomelidae</taxon>
        <taxon>Galerucinae</taxon>
        <taxon>Diabroticina</taxon>
        <taxon>Diabroticites</taxon>
        <taxon>Diabrotica</taxon>
    </lineage>
</organism>
<dbReference type="GO" id="GO:0005640">
    <property type="term" value="C:nuclear outer membrane"/>
    <property type="evidence" value="ECO:0007669"/>
    <property type="project" value="UniProtKB-SubCell"/>
</dbReference>
<dbReference type="InterPro" id="IPR029058">
    <property type="entry name" value="AB_hydrolase_fold"/>
</dbReference>
<evidence type="ECO:0000313" key="10">
    <source>
        <dbReference type="RefSeq" id="XP_028133773.1"/>
    </source>
</evidence>
<dbReference type="SUPFAM" id="SSF53474">
    <property type="entry name" value="alpha/beta-Hydrolases"/>
    <property type="match status" value="1"/>
</dbReference>
<dbReference type="Pfam" id="PF05705">
    <property type="entry name" value="DUF829"/>
    <property type="match status" value="1"/>
</dbReference>